<gene>
    <name evidence="1" type="ORF">EJB05_54318</name>
</gene>
<dbReference type="AlphaFoldDB" id="A0A5J9SMS0"/>
<comment type="caution">
    <text evidence="1">The sequence shown here is derived from an EMBL/GenBank/DDBJ whole genome shotgun (WGS) entry which is preliminary data.</text>
</comment>
<proteinExistence type="predicted"/>
<evidence type="ECO:0000313" key="2">
    <source>
        <dbReference type="Proteomes" id="UP000324897"/>
    </source>
</evidence>
<accession>A0A5J9SMS0</accession>
<organism evidence="1 2">
    <name type="scientific">Eragrostis curvula</name>
    <name type="common">weeping love grass</name>
    <dbReference type="NCBI Taxonomy" id="38414"/>
    <lineage>
        <taxon>Eukaryota</taxon>
        <taxon>Viridiplantae</taxon>
        <taxon>Streptophyta</taxon>
        <taxon>Embryophyta</taxon>
        <taxon>Tracheophyta</taxon>
        <taxon>Spermatophyta</taxon>
        <taxon>Magnoliopsida</taxon>
        <taxon>Liliopsida</taxon>
        <taxon>Poales</taxon>
        <taxon>Poaceae</taxon>
        <taxon>PACMAD clade</taxon>
        <taxon>Chloridoideae</taxon>
        <taxon>Eragrostideae</taxon>
        <taxon>Eragrostidinae</taxon>
        <taxon>Eragrostis</taxon>
    </lineage>
</organism>
<name>A0A5J9SMS0_9POAL</name>
<dbReference type="Proteomes" id="UP000324897">
    <property type="component" value="Unassembled WGS sequence"/>
</dbReference>
<dbReference type="EMBL" id="RWGY01000617">
    <property type="protein sequence ID" value="TVU00265.1"/>
    <property type="molecule type" value="Genomic_DNA"/>
</dbReference>
<evidence type="ECO:0000313" key="1">
    <source>
        <dbReference type="EMBL" id="TVU00265.1"/>
    </source>
</evidence>
<protein>
    <submittedName>
        <fullName evidence="1">Uncharacterized protein</fullName>
    </submittedName>
</protein>
<dbReference type="Gramene" id="TVU00265">
    <property type="protein sequence ID" value="TVU00265"/>
    <property type="gene ID" value="EJB05_54318"/>
</dbReference>
<reference evidence="1 2" key="1">
    <citation type="journal article" date="2019" name="Sci. Rep.">
        <title>A high-quality genome of Eragrostis curvula grass provides insights into Poaceae evolution and supports new strategies to enhance forage quality.</title>
        <authorList>
            <person name="Carballo J."/>
            <person name="Santos B.A.C.M."/>
            <person name="Zappacosta D."/>
            <person name="Garbus I."/>
            <person name="Selva J.P."/>
            <person name="Gallo C.A."/>
            <person name="Diaz A."/>
            <person name="Albertini E."/>
            <person name="Caccamo M."/>
            <person name="Echenique V."/>
        </authorList>
    </citation>
    <scope>NUCLEOTIDE SEQUENCE [LARGE SCALE GENOMIC DNA]</scope>
    <source>
        <strain evidence="2">cv. Victoria</strain>
        <tissue evidence="1">Leaf</tissue>
    </source>
</reference>
<keyword evidence="2" id="KW-1185">Reference proteome</keyword>
<sequence>MSSGSRVDIAKFVALLTLQLLSTLAAVLLLTTLARHGRAQEWNCVLPCDDPEDMSPDGSKAWAIDKQNVAKPPLDWESVVRLRGASGKFADVLHFSIWENTGYQSKLGGTRQITHSTSHNVLNYLNFHLLQPNRCIKTMLQGIYLKVTD</sequence>
<feature type="non-terminal residue" evidence="1">
    <location>
        <position position="1"/>
    </location>
</feature>